<dbReference type="Proteomes" id="UP001057877">
    <property type="component" value="Chromosome"/>
</dbReference>
<dbReference type="EMBL" id="CP091430">
    <property type="protein sequence ID" value="UVI31276.1"/>
    <property type="molecule type" value="Genomic_DNA"/>
</dbReference>
<comment type="similarity">
    <text evidence="2">Belongs to the glycosyl hydrolase 3 family.</text>
</comment>
<dbReference type="NCBIfam" id="NF011678">
    <property type="entry name" value="PRK15098.1"/>
    <property type="match status" value="1"/>
</dbReference>
<reference evidence="8" key="1">
    <citation type="submission" date="2022-01" db="EMBL/GenBank/DDBJ databases">
        <title>Paenibacillus spongiae sp. nov., isolated from marine sponge.</title>
        <authorList>
            <person name="Li Z."/>
            <person name="Zhang M."/>
        </authorList>
    </citation>
    <scope>NUCLEOTIDE SEQUENCE</scope>
    <source>
        <strain evidence="8">PHS-Z3</strain>
    </source>
</reference>
<name>A0ABY5SBE8_9BACL</name>
<evidence type="ECO:0000256" key="4">
    <source>
        <dbReference type="ARBA" id="ARBA00022729"/>
    </source>
</evidence>
<evidence type="ECO:0000259" key="7">
    <source>
        <dbReference type="SMART" id="SM01217"/>
    </source>
</evidence>
<evidence type="ECO:0000256" key="6">
    <source>
        <dbReference type="ARBA" id="ARBA00023295"/>
    </source>
</evidence>
<evidence type="ECO:0000256" key="2">
    <source>
        <dbReference type="ARBA" id="ARBA00005336"/>
    </source>
</evidence>
<dbReference type="Pfam" id="PF01915">
    <property type="entry name" value="Glyco_hydro_3_C"/>
    <property type="match status" value="1"/>
</dbReference>
<proteinExistence type="inferred from homology"/>
<keyword evidence="6 8" id="KW-0326">Glycosidase</keyword>
<dbReference type="Pfam" id="PF00933">
    <property type="entry name" value="Glyco_hydro_3"/>
    <property type="match status" value="1"/>
</dbReference>
<dbReference type="InterPro" id="IPR026891">
    <property type="entry name" value="Fn3-like"/>
</dbReference>
<dbReference type="PRINTS" id="PR00133">
    <property type="entry name" value="GLHYDRLASE3"/>
</dbReference>
<keyword evidence="4" id="KW-0732">Signal</keyword>
<dbReference type="GO" id="GO:0008422">
    <property type="term" value="F:beta-glucosidase activity"/>
    <property type="evidence" value="ECO:0007669"/>
    <property type="project" value="UniProtKB-EC"/>
</dbReference>
<evidence type="ECO:0000256" key="5">
    <source>
        <dbReference type="ARBA" id="ARBA00022801"/>
    </source>
</evidence>
<keyword evidence="9" id="KW-1185">Reference proteome</keyword>
<dbReference type="InterPro" id="IPR036881">
    <property type="entry name" value="Glyco_hydro_3_C_sf"/>
</dbReference>
<dbReference type="Gene3D" id="2.60.40.10">
    <property type="entry name" value="Immunoglobulins"/>
    <property type="match status" value="1"/>
</dbReference>
<sequence length="727" mass="79865">MGLSSQEVQPFRSNPETEKKISDLLSKMTLQEKIGQMTQLGTFDESDEELISEGMIGSLLGVRGAESVNALQRIAVEQSRLGIPLLIADDVIHGYRSTFPIPLAEACSWNSPLIEETSAIAAREASTEGIQWILAPMVDITHDPRWGRIAEGAGEDPFLGAEVARARVKGIQRNDWNDRPHMMACPKHFAGYGFAEAGRDYNTVDMSETRIRELVFPPFQAALEAGAGTIMAAFNELNGVPCSGNRFLLRDVLQQEWGFEGVVLSDWESVDELKQHGFAASREEAALIAIESGMHMDMHALVYHEHLINLIEKGTISESLIDDAVARILRIKFHLGLFDQPYVDAKLASSMMLAPDHIQTAREMARQSIVLLKNEDALLPIKPEVRKLAVIGPLADDRDALLGCWGGQGRSADVVTVLEGIRSLAEPGTEILYAKGCDVTEGAEQERKDAAAVARQCEVAIVVLGETAYMSGENNSRVSLELPDSQLTLLKAIHETGVPVVLVLANGRPLSIEWAQQHIPSIVETWHLGIQAGMATADILFGRYNPSGKLPVTFPRSVGQVPIYYNYKNTGRPHMKRYVDEQITPLYPFGYGLSYTQFEYTGLTLSKSAATLEEGLTVQACIRNAGGMDGEEVVQLYIRDEAASVTRPVKELKGFRKIALKAGETQVVEFELTAKQLGFINNDHQFVVEPGSFRVWVGPNSDDGLEGQFEIVNEVVNEAVNEVVKTP</sequence>
<dbReference type="Pfam" id="PF14310">
    <property type="entry name" value="Fn3-like"/>
    <property type="match status" value="1"/>
</dbReference>
<dbReference type="Gene3D" id="3.20.20.300">
    <property type="entry name" value="Glycoside hydrolase, family 3, N-terminal domain"/>
    <property type="match status" value="1"/>
</dbReference>
<organism evidence="8 9">
    <name type="scientific">Paenibacillus spongiae</name>
    <dbReference type="NCBI Taxonomy" id="2909671"/>
    <lineage>
        <taxon>Bacteria</taxon>
        <taxon>Bacillati</taxon>
        <taxon>Bacillota</taxon>
        <taxon>Bacilli</taxon>
        <taxon>Bacillales</taxon>
        <taxon>Paenibacillaceae</taxon>
        <taxon>Paenibacillus</taxon>
    </lineage>
</organism>
<dbReference type="EC" id="3.2.1.21" evidence="3"/>
<evidence type="ECO:0000256" key="1">
    <source>
        <dbReference type="ARBA" id="ARBA00000448"/>
    </source>
</evidence>
<evidence type="ECO:0000313" key="9">
    <source>
        <dbReference type="Proteomes" id="UP001057877"/>
    </source>
</evidence>
<evidence type="ECO:0000256" key="3">
    <source>
        <dbReference type="ARBA" id="ARBA00012744"/>
    </source>
</evidence>
<dbReference type="PANTHER" id="PTHR30620:SF16">
    <property type="entry name" value="LYSOSOMAL BETA GLUCOSIDASE"/>
    <property type="match status" value="1"/>
</dbReference>
<accession>A0ABY5SBE8</accession>
<keyword evidence="5 8" id="KW-0378">Hydrolase</keyword>
<dbReference type="SUPFAM" id="SSF51445">
    <property type="entry name" value="(Trans)glycosidases"/>
    <property type="match status" value="1"/>
</dbReference>
<dbReference type="InterPro" id="IPR051915">
    <property type="entry name" value="Cellulose_Degrad_GH3"/>
</dbReference>
<dbReference type="SUPFAM" id="SSF52279">
    <property type="entry name" value="Beta-D-glucan exohydrolase, C-terminal domain"/>
    <property type="match status" value="1"/>
</dbReference>
<dbReference type="InterPro" id="IPR036962">
    <property type="entry name" value="Glyco_hydro_3_N_sf"/>
</dbReference>
<evidence type="ECO:0000313" key="8">
    <source>
        <dbReference type="EMBL" id="UVI31276.1"/>
    </source>
</evidence>
<dbReference type="Gene3D" id="3.40.50.1700">
    <property type="entry name" value="Glycoside hydrolase family 3 C-terminal domain"/>
    <property type="match status" value="1"/>
</dbReference>
<dbReference type="SMART" id="SM01217">
    <property type="entry name" value="Fn3_like"/>
    <property type="match status" value="1"/>
</dbReference>
<comment type="catalytic activity">
    <reaction evidence="1">
        <text>Hydrolysis of terminal, non-reducing beta-D-glucosyl residues with release of beta-D-glucose.</text>
        <dbReference type="EC" id="3.2.1.21"/>
    </reaction>
</comment>
<feature type="domain" description="Fibronectin type III-like" evidence="7">
    <location>
        <begin position="632"/>
        <end position="701"/>
    </location>
</feature>
<gene>
    <name evidence="8" type="primary">bglX</name>
    <name evidence="8" type="ORF">L1F29_05380</name>
</gene>
<dbReference type="RefSeq" id="WP_258387340.1">
    <property type="nucleotide sequence ID" value="NZ_CP091430.1"/>
</dbReference>
<dbReference type="InterPro" id="IPR017853">
    <property type="entry name" value="GH"/>
</dbReference>
<protein>
    <recommendedName>
        <fullName evidence="3">beta-glucosidase</fullName>
        <ecNumber evidence="3">3.2.1.21</ecNumber>
    </recommendedName>
</protein>
<dbReference type="InterPro" id="IPR002772">
    <property type="entry name" value="Glyco_hydro_3_C"/>
</dbReference>
<dbReference type="InterPro" id="IPR013783">
    <property type="entry name" value="Ig-like_fold"/>
</dbReference>
<dbReference type="InterPro" id="IPR001764">
    <property type="entry name" value="Glyco_hydro_3_N"/>
</dbReference>
<dbReference type="PANTHER" id="PTHR30620">
    <property type="entry name" value="PERIPLASMIC BETA-GLUCOSIDASE-RELATED"/>
    <property type="match status" value="1"/>
</dbReference>